<evidence type="ECO:0000256" key="3">
    <source>
        <dbReference type="ARBA" id="ARBA00022898"/>
    </source>
</evidence>
<evidence type="ECO:0000256" key="6">
    <source>
        <dbReference type="PIRSR" id="PIRSR600821-50"/>
    </source>
</evidence>
<feature type="domain" description="Alanine racemase C-terminal" evidence="8">
    <location>
        <begin position="238"/>
        <end position="362"/>
    </location>
</feature>
<dbReference type="HAMAP" id="MF_01201">
    <property type="entry name" value="Ala_racemase"/>
    <property type="match status" value="1"/>
</dbReference>
<keyword evidence="10" id="KW-1185">Reference proteome</keyword>
<dbReference type="OrthoDB" id="9813814at2"/>
<feature type="active site" description="Proton acceptor; specific for L-alanine" evidence="5">
    <location>
        <position position="259"/>
    </location>
</feature>
<dbReference type="SUPFAM" id="SSF51419">
    <property type="entry name" value="PLP-binding barrel"/>
    <property type="match status" value="1"/>
</dbReference>
<organism evidence="9 10">
    <name type="scientific">Pseudoduganella lurida</name>
    <dbReference type="NCBI Taxonomy" id="1036180"/>
    <lineage>
        <taxon>Bacteria</taxon>
        <taxon>Pseudomonadati</taxon>
        <taxon>Pseudomonadota</taxon>
        <taxon>Betaproteobacteria</taxon>
        <taxon>Burkholderiales</taxon>
        <taxon>Oxalobacteraceae</taxon>
        <taxon>Telluria group</taxon>
        <taxon>Pseudoduganella</taxon>
    </lineage>
</organism>
<evidence type="ECO:0000256" key="7">
    <source>
        <dbReference type="PIRSR" id="PIRSR600821-52"/>
    </source>
</evidence>
<dbReference type="InterPro" id="IPR011079">
    <property type="entry name" value="Ala_racemase_C"/>
</dbReference>
<dbReference type="UniPathway" id="UPA00042">
    <property type="reaction ID" value="UER00497"/>
</dbReference>
<dbReference type="NCBIfam" id="TIGR00492">
    <property type="entry name" value="alr"/>
    <property type="match status" value="1"/>
</dbReference>
<dbReference type="PROSITE" id="PS00395">
    <property type="entry name" value="ALANINE_RACEMASE"/>
    <property type="match status" value="1"/>
</dbReference>
<dbReference type="Gene3D" id="2.40.37.10">
    <property type="entry name" value="Lyase, Ornithine Decarboxylase, Chain A, domain 1"/>
    <property type="match status" value="1"/>
</dbReference>
<dbReference type="Gene3D" id="3.20.20.10">
    <property type="entry name" value="Alanine racemase"/>
    <property type="match status" value="1"/>
</dbReference>
<evidence type="ECO:0000256" key="2">
    <source>
        <dbReference type="ARBA" id="ARBA00001933"/>
    </source>
</evidence>
<dbReference type="PRINTS" id="PR00992">
    <property type="entry name" value="ALARACEMASE"/>
</dbReference>
<dbReference type="InterPro" id="IPR000821">
    <property type="entry name" value="Ala_racemase"/>
</dbReference>
<gene>
    <name evidence="9" type="ORF">IP91_01013</name>
</gene>
<dbReference type="PANTHER" id="PTHR30511:SF0">
    <property type="entry name" value="ALANINE RACEMASE, CATABOLIC-RELATED"/>
    <property type="match status" value="1"/>
</dbReference>
<comment type="function">
    <text evidence="5">Catalyzes the interconversion of L-alanine and D-alanine. May also act on other amino acids.</text>
</comment>
<dbReference type="RefSeq" id="WP_145647647.1">
    <property type="nucleotide sequence ID" value="NZ_VLLB01000001.1"/>
</dbReference>
<feature type="modified residue" description="N6-(pyridoxal phosphate)lysine" evidence="5 6">
    <location>
        <position position="35"/>
    </location>
</feature>
<dbReference type="CDD" id="cd06827">
    <property type="entry name" value="PLPDE_III_AR_proteobact"/>
    <property type="match status" value="1"/>
</dbReference>
<dbReference type="Proteomes" id="UP000318431">
    <property type="component" value="Unassembled WGS sequence"/>
</dbReference>
<dbReference type="GO" id="GO:0005829">
    <property type="term" value="C:cytosol"/>
    <property type="evidence" value="ECO:0007669"/>
    <property type="project" value="TreeGrafter"/>
</dbReference>
<dbReference type="EC" id="5.1.1.1" evidence="5"/>
<dbReference type="InterPro" id="IPR009006">
    <property type="entry name" value="Ala_racemase/Decarboxylase_C"/>
</dbReference>
<feature type="active site" description="Proton acceptor; specific for D-alanine" evidence="5">
    <location>
        <position position="35"/>
    </location>
</feature>
<comment type="similarity">
    <text evidence="5">Belongs to the alanine racemase family.</text>
</comment>
<evidence type="ECO:0000313" key="10">
    <source>
        <dbReference type="Proteomes" id="UP000318431"/>
    </source>
</evidence>
<protein>
    <recommendedName>
        <fullName evidence="5">Alanine racemase</fullName>
        <ecNumber evidence="5">5.1.1.1</ecNumber>
    </recommendedName>
</protein>
<dbReference type="SUPFAM" id="SSF50621">
    <property type="entry name" value="Alanine racemase C-terminal domain-like"/>
    <property type="match status" value="1"/>
</dbReference>
<accession>A0A562RLL7</accession>
<dbReference type="Pfam" id="PF00842">
    <property type="entry name" value="Ala_racemase_C"/>
    <property type="match status" value="1"/>
</dbReference>
<dbReference type="InterPro" id="IPR020622">
    <property type="entry name" value="Ala_racemase_pyridoxalP-BS"/>
</dbReference>
<comment type="caution">
    <text evidence="9">The sequence shown here is derived from an EMBL/GenBank/DDBJ whole genome shotgun (WGS) entry which is preliminary data.</text>
</comment>
<dbReference type="EMBL" id="VLLB01000001">
    <property type="protein sequence ID" value="TWI69935.1"/>
    <property type="molecule type" value="Genomic_DNA"/>
</dbReference>
<evidence type="ECO:0000256" key="4">
    <source>
        <dbReference type="ARBA" id="ARBA00023235"/>
    </source>
</evidence>
<keyword evidence="4 5" id="KW-0413">Isomerase</keyword>
<dbReference type="Pfam" id="PF01168">
    <property type="entry name" value="Ala_racemase_N"/>
    <property type="match status" value="1"/>
</dbReference>
<comment type="cofactor">
    <cofactor evidence="2 5 6">
        <name>pyridoxal 5'-phosphate</name>
        <dbReference type="ChEBI" id="CHEBI:597326"/>
    </cofactor>
</comment>
<reference evidence="9 10" key="1">
    <citation type="journal article" date="2015" name="Stand. Genomic Sci.">
        <title>Genomic Encyclopedia of Bacterial and Archaeal Type Strains, Phase III: the genomes of soil and plant-associated and newly described type strains.</title>
        <authorList>
            <person name="Whitman W.B."/>
            <person name="Woyke T."/>
            <person name="Klenk H.P."/>
            <person name="Zhou Y."/>
            <person name="Lilburn T.G."/>
            <person name="Beck B.J."/>
            <person name="De Vos P."/>
            <person name="Vandamme P."/>
            <person name="Eisen J.A."/>
            <person name="Garrity G."/>
            <person name="Hugenholtz P."/>
            <person name="Kyrpides N.C."/>
        </authorList>
    </citation>
    <scope>NUCLEOTIDE SEQUENCE [LARGE SCALE GENOMIC DNA]</scope>
    <source>
        <strain evidence="9 10">CGMCC 1.10822</strain>
    </source>
</reference>
<dbReference type="AlphaFoldDB" id="A0A562RLL7"/>
<proteinExistence type="inferred from homology"/>
<dbReference type="FunFam" id="3.20.20.10:FF:000002">
    <property type="entry name" value="Alanine racemase"/>
    <property type="match status" value="1"/>
</dbReference>
<dbReference type="InterPro" id="IPR001608">
    <property type="entry name" value="Ala_racemase_N"/>
</dbReference>
<dbReference type="SMART" id="SM01005">
    <property type="entry name" value="Ala_racemase_C"/>
    <property type="match status" value="1"/>
</dbReference>
<evidence type="ECO:0000256" key="5">
    <source>
        <dbReference type="HAMAP-Rule" id="MF_01201"/>
    </source>
</evidence>
<name>A0A562RLL7_9BURK</name>
<comment type="pathway">
    <text evidence="5">Amino-acid biosynthesis; D-alanine biosynthesis; D-alanine from L-alanine: step 1/1.</text>
</comment>
<evidence type="ECO:0000313" key="9">
    <source>
        <dbReference type="EMBL" id="TWI69935.1"/>
    </source>
</evidence>
<dbReference type="GO" id="GO:0030632">
    <property type="term" value="P:D-alanine biosynthetic process"/>
    <property type="evidence" value="ECO:0007669"/>
    <property type="project" value="UniProtKB-UniRule"/>
</dbReference>
<evidence type="ECO:0000256" key="1">
    <source>
        <dbReference type="ARBA" id="ARBA00000316"/>
    </source>
</evidence>
<keyword evidence="3 5" id="KW-0663">Pyridoxal phosphate</keyword>
<dbReference type="GO" id="GO:0030170">
    <property type="term" value="F:pyridoxal phosphate binding"/>
    <property type="evidence" value="ECO:0007669"/>
    <property type="project" value="UniProtKB-UniRule"/>
</dbReference>
<comment type="catalytic activity">
    <reaction evidence="1 5">
        <text>L-alanine = D-alanine</text>
        <dbReference type="Rhea" id="RHEA:20249"/>
        <dbReference type="ChEBI" id="CHEBI:57416"/>
        <dbReference type="ChEBI" id="CHEBI:57972"/>
        <dbReference type="EC" id="5.1.1.1"/>
    </reaction>
</comment>
<evidence type="ECO:0000259" key="8">
    <source>
        <dbReference type="SMART" id="SM01005"/>
    </source>
</evidence>
<feature type="binding site" evidence="5 7">
    <location>
        <position position="130"/>
    </location>
    <ligand>
        <name>substrate</name>
    </ligand>
</feature>
<dbReference type="PANTHER" id="PTHR30511">
    <property type="entry name" value="ALANINE RACEMASE"/>
    <property type="match status" value="1"/>
</dbReference>
<dbReference type="GO" id="GO:0008784">
    <property type="term" value="F:alanine racemase activity"/>
    <property type="evidence" value="ECO:0007669"/>
    <property type="project" value="UniProtKB-UniRule"/>
</dbReference>
<dbReference type="InterPro" id="IPR029066">
    <property type="entry name" value="PLP-binding_barrel"/>
</dbReference>
<sequence>MPRPIVAIIHLAALRHNLARARACAPDSRAWAVVKANAYGHGLERALRGFAEADGLALIEFDNAVRLRELGWTKPVLLLEGWFDAADLHTMARHGLNGAAHCDEQIALLESTPLARRIDVHLKMNTGMNRLGFRPHEFARAHARLRAIPHVGEITLMTHFANADEAAHRCLPIGEQIRRFDAGAAGLPGPRSLANSAGVFRMPELKETLVSDWIRPGIMLYGGTPGGGSAAEHGLLPAMTLASELIGVQDIAAGDFVGYGSRFEADRAMRIGVVACGYADGYPRHAPTGTPVLVNGVRTRSVGRVSMDMMAVDLTDVPEARVGSRVVLWGQGLPIDEVADSAGTIGYELMCAVAPRVRIEED</sequence>
<feature type="binding site" evidence="5 7">
    <location>
        <position position="307"/>
    </location>
    <ligand>
        <name>substrate</name>
    </ligand>
</feature>